<dbReference type="SMART" id="SM00248">
    <property type="entry name" value="ANK"/>
    <property type="match status" value="11"/>
</dbReference>
<evidence type="ECO:0000256" key="3">
    <source>
        <dbReference type="PROSITE-ProRule" id="PRU00023"/>
    </source>
</evidence>
<keyword evidence="2 3" id="KW-0040">ANK repeat</keyword>
<gene>
    <name evidence="5" type="ORF">LY89DRAFT_738520</name>
</gene>
<dbReference type="PANTHER" id="PTHR24198:SF165">
    <property type="entry name" value="ANKYRIN REPEAT-CONTAINING PROTEIN-RELATED"/>
    <property type="match status" value="1"/>
</dbReference>
<dbReference type="GeneID" id="28830106"/>
<dbReference type="KEGG" id="psco:LY89DRAFT_738520"/>
<evidence type="ECO:0000313" key="6">
    <source>
        <dbReference type="Proteomes" id="UP000070700"/>
    </source>
</evidence>
<name>A0A194WV83_MOLSC</name>
<reference evidence="5 6" key="1">
    <citation type="submission" date="2015-10" db="EMBL/GenBank/DDBJ databases">
        <title>Full genome of DAOMC 229536 Phialocephala scopiformis, a fungal endophyte of spruce producing the potent anti-insectan compound rugulosin.</title>
        <authorList>
            <consortium name="DOE Joint Genome Institute"/>
            <person name="Walker A.K."/>
            <person name="Frasz S.L."/>
            <person name="Seifert K.A."/>
            <person name="Miller J.D."/>
            <person name="Mondo S.J."/>
            <person name="Labutti K."/>
            <person name="Lipzen A."/>
            <person name="Dockter R."/>
            <person name="Kennedy M."/>
            <person name="Grigoriev I.V."/>
            <person name="Spatafora J.W."/>
        </authorList>
    </citation>
    <scope>NUCLEOTIDE SEQUENCE [LARGE SCALE GENOMIC DNA]</scope>
    <source>
        <strain evidence="5 6">CBS 120377</strain>
    </source>
</reference>
<evidence type="ECO:0000256" key="2">
    <source>
        <dbReference type="ARBA" id="ARBA00023043"/>
    </source>
</evidence>
<dbReference type="InterPro" id="IPR036770">
    <property type="entry name" value="Ankyrin_rpt-contain_sf"/>
</dbReference>
<feature type="repeat" description="ANK" evidence="3">
    <location>
        <begin position="423"/>
        <end position="455"/>
    </location>
</feature>
<dbReference type="EMBL" id="KQ947425">
    <property type="protein sequence ID" value="KUJ11878.1"/>
    <property type="molecule type" value="Genomic_DNA"/>
</dbReference>
<dbReference type="Proteomes" id="UP000070700">
    <property type="component" value="Unassembled WGS sequence"/>
</dbReference>
<feature type="region of interest" description="Disordered" evidence="4">
    <location>
        <begin position="234"/>
        <end position="286"/>
    </location>
</feature>
<dbReference type="InterPro" id="IPR002110">
    <property type="entry name" value="Ankyrin_rpt"/>
</dbReference>
<sequence length="790" mass="87823">MSIDPLSAVGPVVSAAKHAWTVWKSCKAAPGSFNNISAEVLSLHALLKEVEETLENQKLSISTQARLEIITGGCQSLLEDLQALVKKYESLGSQSKRTWDRLNWDAGEISELRARLTSNTVLLTAFMSTCQIVVEQKLNLLVQEFRDGKHEGSVLTVATIESLTHEEQDRWRSIRKELEDIGISVAAFEANKDFIIDWFQQAIQTGAFEEQSMFREHEDGISDVDSTISSHTIQQLPTTENGSNGATMIGQASTGPSLISPESEVHSDLQASPDPTPRAESSKYGNQQELQTVKISPAQRQSRLSALFIRLRGYNNAFIGALVRNDLEKAKELVTKGANINGAYTGKHDSRQDFPAICVAVRESTASTVSWLLDQGVDIRTTNHDHDTLLHIAARRFQMEPYMYDILDLLIRRGANLDAKGCKGLTPLCIAGALNHQGAVLRLLQYGADLRIGHQDPPLVHAVWCGHVDMVSLLIEKGADVNTMNSMSKPVLSTAIIKGMPRDIIPYLLTHVVNPNARTNTHEPLIYLALDRGKDIVALLIRAGADVNARSTIHHLGSSLLQLAILKQNQPGMQDIVELIIEHGADIKYRNSERRTALYYAVQSGNVHIAAYLLDHGANPNDKAPAPVFADRGENWDICALQVALHKKDNKMVRSLVERGADVKFQPLAGRPLLRHAQYDSDMVDLMLEHGADIEARSTDDMFTVLDEAVQSRNMHMACHLVRLGAKINYDFFKSGRWSQLMFQTPGHEMHFINEVRRDILNGYRMLQIHLDNRNLQSARNTLEPNASVR</sequence>
<feature type="compositionally biased region" description="Polar residues" evidence="4">
    <location>
        <begin position="234"/>
        <end position="257"/>
    </location>
</feature>
<dbReference type="SUPFAM" id="SSF48403">
    <property type="entry name" value="Ankyrin repeat"/>
    <property type="match status" value="1"/>
</dbReference>
<dbReference type="PROSITE" id="PS50297">
    <property type="entry name" value="ANK_REP_REGION"/>
    <property type="match status" value="3"/>
</dbReference>
<feature type="repeat" description="ANK" evidence="3">
    <location>
        <begin position="593"/>
        <end position="625"/>
    </location>
</feature>
<evidence type="ECO:0000256" key="4">
    <source>
        <dbReference type="SAM" id="MobiDB-lite"/>
    </source>
</evidence>
<dbReference type="PANTHER" id="PTHR24198">
    <property type="entry name" value="ANKYRIN REPEAT AND PROTEIN KINASE DOMAIN-CONTAINING PROTEIN"/>
    <property type="match status" value="1"/>
</dbReference>
<evidence type="ECO:0000256" key="1">
    <source>
        <dbReference type="ARBA" id="ARBA00022737"/>
    </source>
</evidence>
<dbReference type="Gene3D" id="1.25.40.20">
    <property type="entry name" value="Ankyrin repeat-containing domain"/>
    <property type="match status" value="3"/>
</dbReference>
<keyword evidence="1" id="KW-0677">Repeat</keyword>
<dbReference type="InParanoid" id="A0A194WV83"/>
<accession>A0A194WV83</accession>
<feature type="repeat" description="ANK" evidence="3">
    <location>
        <begin position="385"/>
        <end position="422"/>
    </location>
</feature>
<dbReference type="AlphaFoldDB" id="A0A194WV83"/>
<feature type="repeat" description="ANK" evidence="3">
    <location>
        <begin position="454"/>
        <end position="486"/>
    </location>
</feature>
<dbReference type="Pfam" id="PF12796">
    <property type="entry name" value="Ank_2"/>
    <property type="match status" value="2"/>
</dbReference>
<dbReference type="RefSeq" id="XP_018066233.1">
    <property type="nucleotide sequence ID" value="XM_018220380.1"/>
</dbReference>
<evidence type="ECO:0000313" key="5">
    <source>
        <dbReference type="EMBL" id="KUJ11878.1"/>
    </source>
</evidence>
<keyword evidence="6" id="KW-1185">Reference proteome</keyword>
<dbReference type="PROSITE" id="PS50088">
    <property type="entry name" value="ANK_REPEAT"/>
    <property type="match status" value="6"/>
</dbReference>
<feature type="repeat" description="ANK" evidence="3">
    <location>
        <begin position="556"/>
        <end position="592"/>
    </location>
</feature>
<protein>
    <submittedName>
        <fullName evidence="5">Ankyrin</fullName>
    </submittedName>
</protein>
<proteinExistence type="predicted"/>
<feature type="repeat" description="ANK" evidence="3">
    <location>
        <begin position="520"/>
        <end position="552"/>
    </location>
</feature>
<dbReference type="OrthoDB" id="7464126at2759"/>
<organism evidence="5 6">
    <name type="scientific">Mollisia scopiformis</name>
    <name type="common">Conifer needle endophyte fungus</name>
    <name type="synonym">Phialocephala scopiformis</name>
    <dbReference type="NCBI Taxonomy" id="149040"/>
    <lineage>
        <taxon>Eukaryota</taxon>
        <taxon>Fungi</taxon>
        <taxon>Dikarya</taxon>
        <taxon>Ascomycota</taxon>
        <taxon>Pezizomycotina</taxon>
        <taxon>Leotiomycetes</taxon>
        <taxon>Helotiales</taxon>
        <taxon>Mollisiaceae</taxon>
        <taxon>Mollisia</taxon>
    </lineage>
</organism>